<accession>A0A846ZGP3</accession>
<feature type="transmembrane region" description="Helical" evidence="2">
    <location>
        <begin position="76"/>
        <end position="97"/>
    </location>
</feature>
<sequence length="98" mass="11441">MSEELSRRAAKKEQKQRDKERQRVEKAYAKAHPTPITVVTPETREEMRRTRKGRYELGSDGKLTANGKAKRLTHRYNVAIVCLVLLIIATYVFFFFVN</sequence>
<feature type="region of interest" description="Disordered" evidence="1">
    <location>
        <begin position="1"/>
        <end position="35"/>
    </location>
</feature>
<dbReference type="RefSeq" id="WP_168676437.1">
    <property type="nucleotide sequence ID" value="NZ_BPKV01000004.1"/>
</dbReference>
<dbReference type="EMBL" id="JAAXPO010000003">
    <property type="protein sequence ID" value="NKZ18320.1"/>
    <property type="molecule type" value="Genomic_DNA"/>
</dbReference>
<keyword evidence="2" id="KW-0472">Membrane</keyword>
<dbReference type="AlphaFoldDB" id="A0A846ZGP3"/>
<evidence type="ECO:0000256" key="2">
    <source>
        <dbReference type="SAM" id="Phobius"/>
    </source>
</evidence>
<comment type="caution">
    <text evidence="3">The sequence shown here is derived from an EMBL/GenBank/DDBJ whole genome shotgun (WGS) entry which is preliminary data.</text>
</comment>
<evidence type="ECO:0000313" key="3">
    <source>
        <dbReference type="EMBL" id="NKZ18320.1"/>
    </source>
</evidence>
<proteinExistence type="predicted"/>
<keyword evidence="2" id="KW-0812">Transmembrane</keyword>
<protein>
    <submittedName>
        <fullName evidence="3">Uncharacterized protein</fullName>
    </submittedName>
</protein>
<dbReference type="Proteomes" id="UP000590460">
    <property type="component" value="Unassembled WGS sequence"/>
</dbReference>
<keyword evidence="2" id="KW-1133">Transmembrane helix</keyword>
<reference evidence="3 4" key="1">
    <citation type="submission" date="2020-04" db="EMBL/GenBank/DDBJ databases">
        <title>MicrobeNet Type strains.</title>
        <authorList>
            <person name="Nicholson A.C."/>
        </authorList>
    </citation>
    <scope>NUCLEOTIDE SEQUENCE [LARGE SCALE GENOMIC DNA]</scope>
    <source>
        <strain evidence="3 4">CCUG 54536</strain>
    </source>
</reference>
<name>A0A846ZGP3_9LACO</name>
<evidence type="ECO:0000256" key="1">
    <source>
        <dbReference type="SAM" id="MobiDB-lite"/>
    </source>
</evidence>
<evidence type="ECO:0000313" key="4">
    <source>
        <dbReference type="Proteomes" id="UP000590460"/>
    </source>
</evidence>
<gene>
    <name evidence="3" type="ORF">HF966_03910</name>
</gene>
<organism evidence="3 4">
    <name type="scientific">Leuconostoc holzapfelii</name>
    <dbReference type="NCBI Taxonomy" id="434464"/>
    <lineage>
        <taxon>Bacteria</taxon>
        <taxon>Bacillati</taxon>
        <taxon>Bacillota</taxon>
        <taxon>Bacilli</taxon>
        <taxon>Lactobacillales</taxon>
        <taxon>Lactobacillaceae</taxon>
        <taxon>Leuconostoc</taxon>
    </lineage>
</organism>
<feature type="compositionally biased region" description="Basic and acidic residues" evidence="1">
    <location>
        <begin position="1"/>
        <end position="28"/>
    </location>
</feature>